<proteinExistence type="predicted"/>
<dbReference type="EMBL" id="MU070494">
    <property type="protein sequence ID" value="KAF5827481.1"/>
    <property type="molecule type" value="Genomic_DNA"/>
</dbReference>
<protein>
    <submittedName>
        <fullName evidence="1">Protein required for cyt b6 assembly</fullName>
    </submittedName>
</protein>
<comment type="caution">
    <text evidence="1">The sequence shown here is derived from an EMBL/GenBank/DDBJ whole genome shotgun (WGS) entry which is preliminary data.</text>
</comment>
<reference evidence="1" key="1">
    <citation type="submission" date="2017-08" db="EMBL/GenBank/DDBJ databases">
        <authorList>
            <person name="Polle J.E."/>
            <person name="Barry K."/>
            <person name="Cushman J."/>
            <person name="Schmutz J."/>
            <person name="Tran D."/>
            <person name="Hathwaick L.T."/>
            <person name="Yim W.C."/>
            <person name="Jenkins J."/>
            <person name="Mckie-Krisberg Z.M."/>
            <person name="Prochnik S."/>
            <person name="Lindquist E."/>
            <person name="Dockter R.B."/>
            <person name="Adam C."/>
            <person name="Molina H."/>
            <person name="Bunkerborg J."/>
            <person name="Jin E."/>
            <person name="Buchheim M."/>
            <person name="Magnuson J."/>
        </authorList>
    </citation>
    <scope>NUCLEOTIDE SEQUENCE</scope>
    <source>
        <strain evidence="1">CCAP 19/18</strain>
    </source>
</reference>
<evidence type="ECO:0000313" key="1">
    <source>
        <dbReference type="EMBL" id="KAF5827481.1"/>
    </source>
</evidence>
<dbReference type="Proteomes" id="UP000815325">
    <property type="component" value="Unassembled WGS sequence"/>
</dbReference>
<dbReference type="InterPro" id="IPR021325">
    <property type="entry name" value="CCB2/CCB4"/>
</dbReference>
<keyword evidence="2" id="KW-1185">Reference proteome</keyword>
<sequence>MAYQVMKLPIYQQILMNNIQMIRNQPACCSGRSTISNTPLPLRCCLSTQGSRWFRGNKGRSISRLVRYAQNGGGSLGDEEGMDMAVFRFTLGIPGFEDRYIPRVVGGLGASLVLINHFLAAQVAPPSQVRGEFICIVLAAVCALAPDLEERLKQALPGRGRQATSANIPGAVNGFAFELSVQDAAKAELAWASFALIKNTNSCGVILLGPGQKVLLARGALGSSVLTPGSPTVTLERMSQDLSQVTSQSEVAGLLSGQAAASSGGSSQQLYLPDLLAMARVGANRWASVPQGAQSLLLQRVGGGNSGKPAGLLMVYSERPRALSVKELLWIGEISAKLTSALNI</sequence>
<dbReference type="PANTHER" id="PTHR36403">
    <property type="entry name" value="PROTEIN COFACTOR ASSEMBLY OF COMPLEX C SUBUNIT B CCB2, CHLOROPLASTIC"/>
    <property type="match status" value="1"/>
</dbReference>
<accession>A0ABQ7FYR0</accession>
<dbReference type="Pfam" id="PF11152">
    <property type="entry name" value="CCB2_CCB4"/>
    <property type="match status" value="1"/>
</dbReference>
<organism evidence="1 2">
    <name type="scientific">Dunaliella salina</name>
    <name type="common">Green alga</name>
    <name type="synonym">Protococcus salinus</name>
    <dbReference type="NCBI Taxonomy" id="3046"/>
    <lineage>
        <taxon>Eukaryota</taxon>
        <taxon>Viridiplantae</taxon>
        <taxon>Chlorophyta</taxon>
        <taxon>core chlorophytes</taxon>
        <taxon>Chlorophyceae</taxon>
        <taxon>CS clade</taxon>
        <taxon>Chlamydomonadales</taxon>
        <taxon>Dunaliellaceae</taxon>
        <taxon>Dunaliella</taxon>
    </lineage>
</organism>
<dbReference type="PANTHER" id="PTHR36403:SF1">
    <property type="entry name" value="PROTEIN COFACTOR ASSEMBLY OF COMPLEX C SUBUNIT B CCB2, CHLOROPLASTIC"/>
    <property type="match status" value="1"/>
</dbReference>
<name>A0ABQ7FYR0_DUNSA</name>
<evidence type="ECO:0000313" key="2">
    <source>
        <dbReference type="Proteomes" id="UP000815325"/>
    </source>
</evidence>
<gene>
    <name evidence="1" type="ORF">DUNSADRAFT_571</name>
</gene>
<dbReference type="InterPro" id="IPR044970">
    <property type="entry name" value="CCB2"/>
</dbReference>